<protein>
    <submittedName>
        <fullName evidence="5">Inosine-uridine nucleoside N-ribohydrolase</fullName>
    </submittedName>
</protein>
<dbReference type="GeneID" id="91005663"/>
<name>A0A2T5U7Z1_9SPHN</name>
<feature type="domain" description="Inosine/uridine-preferring nucleoside hydrolase" evidence="4">
    <location>
        <begin position="45"/>
        <end position="360"/>
    </location>
</feature>
<evidence type="ECO:0000256" key="1">
    <source>
        <dbReference type="ARBA" id="ARBA00022801"/>
    </source>
</evidence>
<sequence>MAFRFFSTVGLGLLAFAMPIAISAKGAPSKRLVLIDDDVVGLNGAPALLLQAPGVEVLGITTTSGSVWRDTATAYALRTVEILGRTDVPVVPGATYPLVNSEAATKRWEGLYGRLEFKGPWTEPASAGSGQSTSGTPSPSVVPSLPIGDPVTKPSTEIAAAFLVRMVRAHPHQITLFATGPMTNIAIAQSLDPSFAANVKELVYMGGSLNPQQSLDTPAAAEFAREFVNTPRREFNIRWDPEAARIMAHGAWPKVTMVPIDPSTGTQWTRGFLDSLKPAHTALTDTLQTGLEPGFPMWDEIAAMVWLEPAIVTRAETLYIDFDTSQTAGYGDTLSWHDAYRPHLGERAQTVVFRVDRDKMEAAMRALYTRPLKREPSSR</sequence>
<keyword evidence="1 5" id="KW-0378">Hydrolase</keyword>
<dbReference type="Proteomes" id="UP000244013">
    <property type="component" value="Unassembled WGS sequence"/>
</dbReference>
<organism evidence="5 6">
    <name type="scientific">Sphingomonas faeni</name>
    <dbReference type="NCBI Taxonomy" id="185950"/>
    <lineage>
        <taxon>Bacteria</taxon>
        <taxon>Pseudomonadati</taxon>
        <taxon>Pseudomonadota</taxon>
        <taxon>Alphaproteobacteria</taxon>
        <taxon>Sphingomonadales</taxon>
        <taxon>Sphingomonadaceae</taxon>
        <taxon>Sphingomonas</taxon>
    </lineage>
</organism>
<evidence type="ECO:0000256" key="3">
    <source>
        <dbReference type="SAM" id="MobiDB-lite"/>
    </source>
</evidence>
<evidence type="ECO:0000259" key="4">
    <source>
        <dbReference type="Pfam" id="PF01156"/>
    </source>
</evidence>
<keyword evidence="2" id="KW-0326">Glycosidase</keyword>
<dbReference type="InterPro" id="IPR036452">
    <property type="entry name" value="Ribo_hydro-like"/>
</dbReference>
<dbReference type="Gene3D" id="3.90.245.10">
    <property type="entry name" value="Ribonucleoside hydrolase-like"/>
    <property type="match status" value="1"/>
</dbReference>
<reference evidence="5 6" key="1">
    <citation type="submission" date="2018-04" db="EMBL/GenBank/DDBJ databases">
        <title>Genomic Encyclopedia of Type Strains, Phase III (KMG-III): the genomes of soil and plant-associated and newly described type strains.</title>
        <authorList>
            <person name="Whitman W."/>
        </authorList>
    </citation>
    <scope>NUCLEOTIDE SEQUENCE [LARGE SCALE GENOMIC DNA]</scope>
    <source>
        <strain evidence="5 6">MA-olki</strain>
    </source>
</reference>
<evidence type="ECO:0000256" key="2">
    <source>
        <dbReference type="ARBA" id="ARBA00023295"/>
    </source>
</evidence>
<dbReference type="AlphaFoldDB" id="A0A2T5U7Z1"/>
<dbReference type="SUPFAM" id="SSF53590">
    <property type="entry name" value="Nucleoside hydrolase"/>
    <property type="match status" value="1"/>
</dbReference>
<evidence type="ECO:0000313" key="5">
    <source>
        <dbReference type="EMBL" id="PTW47600.1"/>
    </source>
</evidence>
<dbReference type="InterPro" id="IPR001910">
    <property type="entry name" value="Inosine/uridine_hydrolase_dom"/>
</dbReference>
<evidence type="ECO:0000313" key="6">
    <source>
        <dbReference type="Proteomes" id="UP000244013"/>
    </source>
</evidence>
<dbReference type="GO" id="GO:0006152">
    <property type="term" value="P:purine nucleoside catabolic process"/>
    <property type="evidence" value="ECO:0007669"/>
    <property type="project" value="TreeGrafter"/>
</dbReference>
<feature type="compositionally biased region" description="Low complexity" evidence="3">
    <location>
        <begin position="124"/>
        <end position="144"/>
    </location>
</feature>
<comment type="caution">
    <text evidence="5">The sequence shown here is derived from an EMBL/GenBank/DDBJ whole genome shotgun (WGS) entry which is preliminary data.</text>
</comment>
<dbReference type="GO" id="GO:0008477">
    <property type="term" value="F:purine nucleosidase activity"/>
    <property type="evidence" value="ECO:0007669"/>
    <property type="project" value="TreeGrafter"/>
</dbReference>
<dbReference type="InterPro" id="IPR023186">
    <property type="entry name" value="IUNH"/>
</dbReference>
<proteinExistence type="predicted"/>
<dbReference type="OrthoDB" id="9797882at2"/>
<accession>A0A2T5U7Z1</accession>
<dbReference type="GO" id="GO:0005829">
    <property type="term" value="C:cytosol"/>
    <property type="evidence" value="ECO:0007669"/>
    <property type="project" value="TreeGrafter"/>
</dbReference>
<dbReference type="PANTHER" id="PTHR12304">
    <property type="entry name" value="INOSINE-URIDINE PREFERRING NUCLEOSIDE HYDROLASE"/>
    <property type="match status" value="1"/>
</dbReference>
<dbReference type="PANTHER" id="PTHR12304:SF4">
    <property type="entry name" value="URIDINE NUCLEOSIDASE"/>
    <property type="match status" value="1"/>
</dbReference>
<gene>
    <name evidence="5" type="ORF">C8J25_103319</name>
</gene>
<dbReference type="RefSeq" id="WP_107953929.1">
    <property type="nucleotide sequence ID" value="NZ_QAYE01000003.1"/>
</dbReference>
<dbReference type="EMBL" id="QAYE01000003">
    <property type="protein sequence ID" value="PTW47600.1"/>
    <property type="molecule type" value="Genomic_DNA"/>
</dbReference>
<dbReference type="Pfam" id="PF01156">
    <property type="entry name" value="IU_nuc_hydro"/>
    <property type="match status" value="1"/>
</dbReference>
<feature type="region of interest" description="Disordered" evidence="3">
    <location>
        <begin position="122"/>
        <end position="149"/>
    </location>
</feature>